<comment type="caution">
    <text evidence="4">The sequence shown here is derived from an EMBL/GenBank/DDBJ whole genome shotgun (WGS) entry which is preliminary data.</text>
</comment>
<dbReference type="OrthoDB" id="9815002at2"/>
<dbReference type="SUPFAM" id="SSF53955">
    <property type="entry name" value="Lysozyme-like"/>
    <property type="match status" value="1"/>
</dbReference>
<organism evidence="4 5">
    <name type="scientific">Solitalea longa</name>
    <dbReference type="NCBI Taxonomy" id="2079460"/>
    <lineage>
        <taxon>Bacteria</taxon>
        <taxon>Pseudomonadati</taxon>
        <taxon>Bacteroidota</taxon>
        <taxon>Sphingobacteriia</taxon>
        <taxon>Sphingobacteriales</taxon>
        <taxon>Sphingobacteriaceae</taxon>
        <taxon>Solitalea</taxon>
    </lineage>
</organism>
<reference evidence="4 5" key="1">
    <citation type="submission" date="2018-01" db="EMBL/GenBank/DDBJ databases">
        <authorList>
            <person name="Gaut B.S."/>
            <person name="Morton B.R."/>
            <person name="Clegg M.T."/>
            <person name="Duvall M.R."/>
        </authorList>
    </citation>
    <scope>NUCLEOTIDE SEQUENCE [LARGE SCALE GENOMIC DNA]</scope>
    <source>
        <strain evidence="4 5">HR-AV</strain>
    </source>
</reference>
<dbReference type="Gene3D" id="3.10.350.10">
    <property type="entry name" value="LysM domain"/>
    <property type="match status" value="2"/>
</dbReference>
<dbReference type="InterPro" id="IPR023346">
    <property type="entry name" value="Lysozyme-like_dom_sf"/>
</dbReference>
<feature type="chain" id="PRO_5015666426" evidence="2">
    <location>
        <begin position="20"/>
        <end position="483"/>
    </location>
</feature>
<feature type="domain" description="LysM" evidence="3">
    <location>
        <begin position="376"/>
        <end position="419"/>
    </location>
</feature>
<dbReference type="AlphaFoldDB" id="A0A2S5A9T8"/>
<proteinExistence type="inferred from homology"/>
<dbReference type="SUPFAM" id="SSF54106">
    <property type="entry name" value="LysM domain"/>
    <property type="match status" value="2"/>
</dbReference>
<evidence type="ECO:0000259" key="3">
    <source>
        <dbReference type="PROSITE" id="PS51782"/>
    </source>
</evidence>
<dbReference type="Pfam" id="PF01476">
    <property type="entry name" value="LysM"/>
    <property type="match status" value="2"/>
</dbReference>
<evidence type="ECO:0000256" key="1">
    <source>
        <dbReference type="ARBA" id="ARBA00007734"/>
    </source>
</evidence>
<feature type="signal peptide" evidence="2">
    <location>
        <begin position="1"/>
        <end position="19"/>
    </location>
</feature>
<dbReference type="PANTHER" id="PTHR33734">
    <property type="entry name" value="LYSM DOMAIN-CONTAINING GPI-ANCHORED PROTEIN 2"/>
    <property type="match status" value="1"/>
</dbReference>
<gene>
    <name evidence="4" type="ORF">C3K47_01905</name>
</gene>
<evidence type="ECO:0000256" key="2">
    <source>
        <dbReference type="SAM" id="SignalP"/>
    </source>
</evidence>
<sequence length="483" mass="54316">MKKNLLSLCFIILSSAVLANGVVPKLCKAFKSMHPVGRDTGAIAESMACSTTDTLFVLPSDPSEIPYFENHIYKLRLDSIKSQIPLDYNELVQNHIDLYAFKRRSLVSKMMGIGQYYFPIFEKFLKEEGLPLELKYLPVIESTLKPTAVSRVGATGLWQFMYGTGKMYDLDVNYYIDERRDPVASTIAAVRFLSDLFDRYSDWLLVIAAYNCGPGNVDRAIAKAGGSANFWDIRPYLPRETANYVPAFIAATYIMTYAPQHNIALETCEFSIETDTVMVDKACSLAKIAGVLNVTPEELNFLNPKYRKHIINANATTPQELVLPKPAKEYFASLDAGQLEQCFVKLGKYSAPNERWQTDDEFVRLLKNRRGTHSVNYYKVKYGDNLGSIASKHKCSVSDLKKWNGLHSSHIAYGQRIKVYSSNKEFLAASKEKKASRTYKVRPGDTLSTIAEKFDGMTVEKLKKLNKIKNAKSIKPGTTLKVG</sequence>
<dbReference type="InterPro" id="IPR036779">
    <property type="entry name" value="LysM_dom_sf"/>
</dbReference>
<dbReference type="PROSITE" id="PS51782">
    <property type="entry name" value="LYSM"/>
    <property type="match status" value="2"/>
</dbReference>
<dbReference type="InterPro" id="IPR018392">
    <property type="entry name" value="LysM"/>
</dbReference>
<dbReference type="PROSITE" id="PS00922">
    <property type="entry name" value="TRANSGLYCOSYLASE"/>
    <property type="match status" value="1"/>
</dbReference>
<dbReference type="RefSeq" id="WP_103787376.1">
    <property type="nucleotide sequence ID" value="NZ_PQVF01000001.1"/>
</dbReference>
<dbReference type="GO" id="GO:0008933">
    <property type="term" value="F:peptidoglycan lytic transglycosylase activity"/>
    <property type="evidence" value="ECO:0007669"/>
    <property type="project" value="InterPro"/>
</dbReference>
<dbReference type="Gene3D" id="1.10.530.10">
    <property type="match status" value="1"/>
</dbReference>
<accession>A0A2S5A9T8</accession>
<dbReference type="GO" id="GO:0016020">
    <property type="term" value="C:membrane"/>
    <property type="evidence" value="ECO:0007669"/>
    <property type="project" value="InterPro"/>
</dbReference>
<dbReference type="EMBL" id="PQVF01000001">
    <property type="protein sequence ID" value="POY39274.1"/>
    <property type="molecule type" value="Genomic_DNA"/>
</dbReference>
<name>A0A2S5A9T8_9SPHI</name>
<keyword evidence="5" id="KW-1185">Reference proteome</keyword>
<protein>
    <submittedName>
        <fullName evidence="4">Lytic transglycosylase</fullName>
    </submittedName>
</protein>
<keyword evidence="2" id="KW-0732">Signal</keyword>
<dbReference type="SMART" id="SM00257">
    <property type="entry name" value="LysM"/>
    <property type="match status" value="2"/>
</dbReference>
<evidence type="ECO:0000313" key="5">
    <source>
        <dbReference type="Proteomes" id="UP000236893"/>
    </source>
</evidence>
<comment type="similarity">
    <text evidence="1">Belongs to the transglycosylase Slt family.</text>
</comment>
<dbReference type="InterPro" id="IPR008258">
    <property type="entry name" value="Transglycosylase_SLT_dom_1"/>
</dbReference>
<dbReference type="InterPro" id="IPR000189">
    <property type="entry name" value="Transglyc_AS"/>
</dbReference>
<dbReference type="CDD" id="cd16894">
    <property type="entry name" value="MltD-like"/>
    <property type="match status" value="1"/>
</dbReference>
<dbReference type="GO" id="GO:0000270">
    <property type="term" value="P:peptidoglycan metabolic process"/>
    <property type="evidence" value="ECO:0007669"/>
    <property type="project" value="InterPro"/>
</dbReference>
<dbReference type="Proteomes" id="UP000236893">
    <property type="component" value="Unassembled WGS sequence"/>
</dbReference>
<evidence type="ECO:0000313" key="4">
    <source>
        <dbReference type="EMBL" id="POY39274.1"/>
    </source>
</evidence>
<dbReference type="PANTHER" id="PTHR33734:SF22">
    <property type="entry name" value="MEMBRANE-BOUND LYTIC MUREIN TRANSGLYCOSYLASE D"/>
    <property type="match status" value="1"/>
</dbReference>
<dbReference type="CDD" id="cd00118">
    <property type="entry name" value="LysM"/>
    <property type="match status" value="2"/>
</dbReference>
<feature type="domain" description="LysM" evidence="3">
    <location>
        <begin position="437"/>
        <end position="482"/>
    </location>
</feature>
<dbReference type="Pfam" id="PF01464">
    <property type="entry name" value="SLT"/>
    <property type="match status" value="1"/>
</dbReference>